<dbReference type="eggNOG" id="COG1479">
    <property type="taxonomic scope" value="Bacteria"/>
</dbReference>
<dbReference type="PaxDb" id="522772-Dacet_0243"/>
<dbReference type="Proteomes" id="UP000002012">
    <property type="component" value="Chromosome"/>
</dbReference>
<keyword evidence="3" id="KW-1185">Reference proteome</keyword>
<evidence type="ECO:0000313" key="2">
    <source>
        <dbReference type="EMBL" id="ADD67046.1"/>
    </source>
</evidence>
<dbReference type="Pfam" id="PF03235">
    <property type="entry name" value="GmrSD_N"/>
    <property type="match status" value="1"/>
</dbReference>
<organism evidence="2 3">
    <name type="scientific">Denitrovibrio acetiphilus (strain DSM 12809 / NBRC 114555 / N2460)</name>
    <dbReference type="NCBI Taxonomy" id="522772"/>
    <lineage>
        <taxon>Bacteria</taxon>
        <taxon>Pseudomonadati</taxon>
        <taxon>Deferribacterota</taxon>
        <taxon>Deferribacteres</taxon>
        <taxon>Deferribacterales</taxon>
        <taxon>Geovibrionaceae</taxon>
        <taxon>Denitrovibrio</taxon>
    </lineage>
</organism>
<dbReference type="OrthoDB" id="9787127at2"/>
<dbReference type="PANTHER" id="PTHR39639">
    <property type="entry name" value="CHROMOSOME 16, WHOLE GENOME SHOTGUN SEQUENCE"/>
    <property type="match status" value="1"/>
</dbReference>
<dbReference type="PANTHER" id="PTHR39639:SF1">
    <property type="entry name" value="DUF262 DOMAIN-CONTAINING PROTEIN"/>
    <property type="match status" value="1"/>
</dbReference>
<dbReference type="EMBL" id="CP001968">
    <property type="protein sequence ID" value="ADD67046.1"/>
    <property type="molecule type" value="Genomic_DNA"/>
</dbReference>
<reference evidence="2 3" key="1">
    <citation type="journal article" date="2010" name="Stand. Genomic Sci.">
        <title>Complete genome sequence of Denitrovibrio acetiphilus type strain (N2460).</title>
        <authorList>
            <person name="Kiss H."/>
            <person name="Lang E."/>
            <person name="Lapidus A."/>
            <person name="Copeland A."/>
            <person name="Nolan M."/>
            <person name="Glavina Del Rio T."/>
            <person name="Chen F."/>
            <person name="Lucas S."/>
            <person name="Tice H."/>
            <person name="Cheng J.F."/>
            <person name="Han C."/>
            <person name="Goodwin L."/>
            <person name="Pitluck S."/>
            <person name="Liolios K."/>
            <person name="Pati A."/>
            <person name="Ivanova N."/>
            <person name="Mavromatis K."/>
            <person name="Chen A."/>
            <person name="Palaniappan K."/>
            <person name="Land M."/>
            <person name="Hauser L."/>
            <person name="Chang Y.J."/>
            <person name="Jeffries C.D."/>
            <person name="Detter J.C."/>
            <person name="Brettin T."/>
            <person name="Spring S."/>
            <person name="Rohde M."/>
            <person name="Goker M."/>
            <person name="Woyke T."/>
            <person name="Bristow J."/>
            <person name="Eisen J.A."/>
            <person name="Markowitz V."/>
            <person name="Hugenholtz P."/>
            <person name="Kyrpides N.C."/>
            <person name="Klenk H.P."/>
        </authorList>
    </citation>
    <scope>NUCLEOTIDE SEQUENCE [LARGE SCALE GENOMIC DNA]</scope>
    <source>
        <strain evidence="3">DSM 12809 / NBRC 114555 / N2460</strain>
    </source>
</reference>
<dbReference type="InParanoid" id="D4H2I5"/>
<dbReference type="RefSeq" id="WP_013009591.1">
    <property type="nucleotide sequence ID" value="NC_013943.1"/>
</dbReference>
<dbReference type="AlphaFoldDB" id="D4H2I5"/>
<protein>
    <recommendedName>
        <fullName evidence="1">GmrSD restriction endonucleases N-terminal domain-containing protein</fullName>
    </recommendedName>
</protein>
<proteinExistence type="predicted"/>
<dbReference type="STRING" id="522772.Dacet_0243"/>
<sequence length="380" mass="44891">MSEFEDLKDLIDTYDSDEDAAAENIENEFQYNIDSFTNAIPVERLIDDFQRNIIKIPEFQRPYVWNRPDNKTGRHRPSLFIDSILLGLPIPPITVYKDPEAREEGYLIDGRQRLMTMSFFTRGQFQNGKEFKLKGENIYKDWQGKAYKDLPESLKDRFNRTYIPVMYIRQLKKDLQMTPGASSIYLLFDRLNSGGYALTPHEKRGVLGLNNNRLLVLMKNASQLLEWRYIFPHSLMNFQDKPYNESVFQENVFRTIAFSLNYEQYEGNITRFLDKFMVSYSINDPEPIMYLTQEVLKVLITNKNIDKFFRPRGRFSISLFESVFVACYRILDKGKTITNFEKKYQQVVENGYYLAQGSRSLSNKFDMLKKFNNTYEIFNA</sequence>
<evidence type="ECO:0000259" key="1">
    <source>
        <dbReference type="Pfam" id="PF03235"/>
    </source>
</evidence>
<feature type="domain" description="GmrSD restriction endonucleases N-terminal" evidence="1">
    <location>
        <begin position="43"/>
        <end position="204"/>
    </location>
</feature>
<dbReference type="InterPro" id="IPR004919">
    <property type="entry name" value="GmrSD_N"/>
</dbReference>
<evidence type="ECO:0000313" key="3">
    <source>
        <dbReference type="Proteomes" id="UP000002012"/>
    </source>
</evidence>
<name>D4H2I5_DENA2</name>
<dbReference type="HOGENOM" id="CLU_038557_2_2_0"/>
<accession>D4H2I5</accession>
<gene>
    <name evidence="2" type="ordered locus">Dacet_0243</name>
</gene>
<dbReference type="KEGG" id="dap:Dacet_0243"/>